<comment type="caution">
    <text evidence="2">The sequence shown here is derived from an EMBL/GenBank/DDBJ whole genome shotgun (WGS) entry which is preliminary data.</text>
</comment>
<accession>A0A843X9T5</accession>
<protein>
    <submittedName>
        <fullName evidence="2">Uncharacterized protein</fullName>
    </submittedName>
</protein>
<feature type="region of interest" description="Disordered" evidence="1">
    <location>
        <begin position="1"/>
        <end position="21"/>
    </location>
</feature>
<dbReference type="EMBL" id="NMUH01006839">
    <property type="protein sequence ID" value="MQM16095.1"/>
    <property type="molecule type" value="Genomic_DNA"/>
</dbReference>
<evidence type="ECO:0000313" key="3">
    <source>
        <dbReference type="Proteomes" id="UP000652761"/>
    </source>
</evidence>
<reference evidence="2" key="1">
    <citation type="submission" date="2017-07" db="EMBL/GenBank/DDBJ databases">
        <title>Taro Niue Genome Assembly and Annotation.</title>
        <authorList>
            <person name="Atibalentja N."/>
            <person name="Keating K."/>
            <person name="Fields C.J."/>
        </authorList>
    </citation>
    <scope>NUCLEOTIDE SEQUENCE</scope>
    <source>
        <strain evidence="2">Niue_2</strain>
        <tissue evidence="2">Leaf</tissue>
    </source>
</reference>
<evidence type="ECO:0000313" key="2">
    <source>
        <dbReference type="EMBL" id="MQM16095.1"/>
    </source>
</evidence>
<organism evidence="2 3">
    <name type="scientific">Colocasia esculenta</name>
    <name type="common">Wild taro</name>
    <name type="synonym">Arum esculentum</name>
    <dbReference type="NCBI Taxonomy" id="4460"/>
    <lineage>
        <taxon>Eukaryota</taxon>
        <taxon>Viridiplantae</taxon>
        <taxon>Streptophyta</taxon>
        <taxon>Embryophyta</taxon>
        <taxon>Tracheophyta</taxon>
        <taxon>Spermatophyta</taxon>
        <taxon>Magnoliopsida</taxon>
        <taxon>Liliopsida</taxon>
        <taxon>Araceae</taxon>
        <taxon>Aroideae</taxon>
        <taxon>Colocasieae</taxon>
        <taxon>Colocasia</taxon>
    </lineage>
</organism>
<dbReference type="AlphaFoldDB" id="A0A843X9T5"/>
<gene>
    <name evidence="2" type="ORF">Taro_049049</name>
</gene>
<sequence>MWMSSWRLGSRRSSTPSRSSSPLRLLRPALIVILESTKGVRVSRKTTQTSTVHKYRD</sequence>
<feature type="compositionally biased region" description="Low complexity" evidence="1">
    <location>
        <begin position="7"/>
        <end position="21"/>
    </location>
</feature>
<evidence type="ECO:0000256" key="1">
    <source>
        <dbReference type="SAM" id="MobiDB-lite"/>
    </source>
</evidence>
<keyword evidence="3" id="KW-1185">Reference proteome</keyword>
<dbReference type="Proteomes" id="UP000652761">
    <property type="component" value="Unassembled WGS sequence"/>
</dbReference>
<feature type="non-terminal residue" evidence="2">
    <location>
        <position position="1"/>
    </location>
</feature>
<name>A0A843X9T5_COLES</name>
<proteinExistence type="predicted"/>